<dbReference type="AlphaFoldDB" id="A2G6S2"/>
<dbReference type="GO" id="GO:0051537">
    <property type="term" value="F:2 iron, 2 sulfur cluster binding"/>
    <property type="evidence" value="ECO:0007669"/>
    <property type="project" value="UniProtKB-KW"/>
</dbReference>
<dbReference type="InterPro" id="IPR012675">
    <property type="entry name" value="Beta-grasp_dom_sf"/>
</dbReference>
<dbReference type="PROSITE" id="PS51085">
    <property type="entry name" value="2FE2S_FER_2"/>
    <property type="match status" value="1"/>
</dbReference>
<evidence type="ECO:0000256" key="5">
    <source>
        <dbReference type="ARBA" id="ARBA00023014"/>
    </source>
</evidence>
<dbReference type="GO" id="GO:0005739">
    <property type="term" value="C:mitochondrion"/>
    <property type="evidence" value="ECO:0000318"/>
    <property type="project" value="GO_Central"/>
</dbReference>
<evidence type="ECO:0000256" key="4">
    <source>
        <dbReference type="ARBA" id="ARBA00023004"/>
    </source>
</evidence>
<dbReference type="VEuPathDB" id="TrichDB:TVAGG3_0146540"/>
<reference evidence="8" key="2">
    <citation type="journal article" date="2007" name="Science">
        <title>Draft genome sequence of the sexually transmitted pathogen Trichomonas vaginalis.</title>
        <authorList>
            <person name="Carlton J.M."/>
            <person name="Hirt R.P."/>
            <person name="Silva J.C."/>
            <person name="Delcher A.L."/>
            <person name="Schatz M."/>
            <person name="Zhao Q."/>
            <person name="Wortman J.R."/>
            <person name="Bidwell S.L."/>
            <person name="Alsmark U.C.M."/>
            <person name="Besteiro S."/>
            <person name="Sicheritz-Ponten T."/>
            <person name="Noel C.J."/>
            <person name="Dacks J.B."/>
            <person name="Foster P.G."/>
            <person name="Simillion C."/>
            <person name="Van de Peer Y."/>
            <person name="Miranda-Saavedra D."/>
            <person name="Barton G.J."/>
            <person name="Westrop G.D."/>
            <person name="Mueller S."/>
            <person name="Dessi D."/>
            <person name="Fiori P.L."/>
            <person name="Ren Q."/>
            <person name="Paulsen I."/>
            <person name="Zhang H."/>
            <person name="Bastida-Corcuera F.D."/>
            <person name="Simoes-Barbosa A."/>
            <person name="Brown M.T."/>
            <person name="Hayes R.D."/>
            <person name="Mukherjee M."/>
            <person name="Okumura C.Y."/>
            <person name="Schneider R."/>
            <person name="Smith A.J."/>
            <person name="Vanacova S."/>
            <person name="Villalvazo M."/>
            <person name="Haas B.J."/>
            <person name="Pertea M."/>
            <person name="Feldblyum T.V."/>
            <person name="Utterback T.R."/>
            <person name="Shu C.L."/>
            <person name="Osoegawa K."/>
            <person name="de Jong P.J."/>
            <person name="Hrdy I."/>
            <person name="Horvathova L."/>
            <person name="Zubacova Z."/>
            <person name="Dolezal P."/>
            <person name="Malik S.B."/>
            <person name="Logsdon J.M. Jr."/>
            <person name="Henze K."/>
            <person name="Gupta A."/>
            <person name="Wang C.C."/>
            <person name="Dunne R.L."/>
            <person name="Upcroft J.A."/>
            <person name="Upcroft P."/>
            <person name="White O."/>
            <person name="Salzberg S.L."/>
            <person name="Tang P."/>
            <person name="Chiu C.-H."/>
            <person name="Lee Y.-S."/>
            <person name="Embley T.M."/>
            <person name="Coombs G.H."/>
            <person name="Mottram J.C."/>
            <person name="Tachezy J."/>
            <person name="Fraser-Liggett C.M."/>
            <person name="Johnson P.J."/>
        </authorList>
    </citation>
    <scope>NUCLEOTIDE SEQUENCE [LARGE SCALE GENOMIC DNA]</scope>
    <source>
        <strain evidence="8">G3</strain>
    </source>
</reference>
<dbReference type="PANTHER" id="PTHR23426:SF65">
    <property type="entry name" value="FERREDOXIN-2, MITOCHONDRIAL"/>
    <property type="match status" value="1"/>
</dbReference>
<feature type="domain" description="2Fe-2S ferredoxin-type" evidence="7">
    <location>
        <begin position="8"/>
        <end position="110"/>
    </location>
</feature>
<dbReference type="SMR" id="A2G6S2"/>
<evidence type="ECO:0000259" key="7">
    <source>
        <dbReference type="PROSITE" id="PS51085"/>
    </source>
</evidence>
<dbReference type="InterPro" id="IPR001055">
    <property type="entry name" value="Adrenodoxin-like"/>
</dbReference>
<evidence type="ECO:0000256" key="2">
    <source>
        <dbReference type="ARBA" id="ARBA00022714"/>
    </source>
</evidence>
<comment type="cofactor">
    <cofactor evidence="6">
        <name>[2Fe-2S] cluster</name>
        <dbReference type="ChEBI" id="CHEBI:190135"/>
    </cofactor>
</comment>
<dbReference type="Proteomes" id="UP000001542">
    <property type="component" value="Unassembled WGS sequence"/>
</dbReference>
<dbReference type="GO" id="GO:0046872">
    <property type="term" value="F:metal ion binding"/>
    <property type="evidence" value="ECO:0007669"/>
    <property type="project" value="UniProtKB-KW"/>
</dbReference>
<dbReference type="CDD" id="cd00207">
    <property type="entry name" value="fer2"/>
    <property type="match status" value="1"/>
</dbReference>
<dbReference type="VEuPathDB" id="TrichDB:TVAG_078730"/>
<name>A2G6S2_TRIV3</name>
<dbReference type="PANTHER" id="PTHR23426">
    <property type="entry name" value="FERREDOXIN/ADRENODOXIN"/>
    <property type="match status" value="1"/>
</dbReference>
<dbReference type="RefSeq" id="XP_001300078.1">
    <property type="nucleotide sequence ID" value="XM_001300077.1"/>
</dbReference>
<dbReference type="Gene3D" id="3.10.20.30">
    <property type="match status" value="1"/>
</dbReference>
<dbReference type="GO" id="GO:0009055">
    <property type="term" value="F:electron transfer activity"/>
    <property type="evidence" value="ECO:0000318"/>
    <property type="project" value="GO_Central"/>
</dbReference>
<proteinExistence type="inferred from homology"/>
<evidence type="ECO:0000256" key="6">
    <source>
        <dbReference type="ARBA" id="ARBA00034078"/>
    </source>
</evidence>
<evidence type="ECO:0000313" key="8">
    <source>
        <dbReference type="EMBL" id="EAX87148.1"/>
    </source>
</evidence>
<dbReference type="PRINTS" id="PR00355">
    <property type="entry name" value="ADRENODOXIN"/>
</dbReference>
<dbReference type="GO" id="GO:0022900">
    <property type="term" value="P:electron transport chain"/>
    <property type="evidence" value="ECO:0000318"/>
    <property type="project" value="GO_Central"/>
</dbReference>
<evidence type="ECO:0000313" key="9">
    <source>
        <dbReference type="Proteomes" id="UP000001542"/>
    </source>
</evidence>
<accession>A2G6S2</accession>
<keyword evidence="9" id="KW-1185">Reference proteome</keyword>
<dbReference type="STRING" id="5722.A2G6S2"/>
<keyword evidence="3" id="KW-0479">Metal-binding</keyword>
<sequence>MLASISRSAVKIHWTGKGCDKIVEGHNGETLLKIAERNKLPLPNACEGNRACATCQVYVNKGGDLLNEISDAEYDTLDYAVDLREQSRLACTCVLQTDDGEMDVVIPERCRNIDVSEFKKKKSIL</sequence>
<organism evidence="8 9">
    <name type="scientific">Trichomonas vaginalis (strain ATCC PRA-98 / G3)</name>
    <dbReference type="NCBI Taxonomy" id="412133"/>
    <lineage>
        <taxon>Eukaryota</taxon>
        <taxon>Metamonada</taxon>
        <taxon>Parabasalia</taxon>
        <taxon>Trichomonadida</taxon>
        <taxon>Trichomonadidae</taxon>
        <taxon>Trichomonas</taxon>
    </lineage>
</organism>
<gene>
    <name evidence="8" type="ORF">TVAG_078730</name>
</gene>
<dbReference type="SUPFAM" id="SSF54292">
    <property type="entry name" value="2Fe-2S ferredoxin-like"/>
    <property type="match status" value="1"/>
</dbReference>
<dbReference type="Pfam" id="PF00111">
    <property type="entry name" value="Fer2"/>
    <property type="match status" value="1"/>
</dbReference>
<dbReference type="OrthoDB" id="268593at2759"/>
<reference evidence="8" key="1">
    <citation type="submission" date="2006-10" db="EMBL/GenBank/DDBJ databases">
        <authorList>
            <person name="Amadeo P."/>
            <person name="Zhao Q."/>
            <person name="Wortman J."/>
            <person name="Fraser-Liggett C."/>
            <person name="Carlton J."/>
        </authorList>
    </citation>
    <scope>NUCLEOTIDE SEQUENCE</scope>
    <source>
        <strain evidence="8">G3</strain>
    </source>
</reference>
<dbReference type="InterPro" id="IPR001041">
    <property type="entry name" value="2Fe-2S_ferredoxin-type"/>
</dbReference>
<dbReference type="InParanoid" id="A2G6S2"/>
<evidence type="ECO:0000256" key="1">
    <source>
        <dbReference type="ARBA" id="ARBA00010914"/>
    </source>
</evidence>
<dbReference type="KEGG" id="tva:4744797"/>
<dbReference type="GO" id="GO:0140647">
    <property type="term" value="P:P450-containing electron transport chain"/>
    <property type="evidence" value="ECO:0007669"/>
    <property type="project" value="InterPro"/>
</dbReference>
<keyword evidence="4" id="KW-0408">Iron</keyword>
<keyword evidence="5" id="KW-0411">Iron-sulfur</keyword>
<dbReference type="eggNOG" id="KOG3309">
    <property type="taxonomic scope" value="Eukaryota"/>
</dbReference>
<keyword evidence="2" id="KW-0001">2Fe-2S</keyword>
<comment type="similarity">
    <text evidence="1">Belongs to the adrenodoxin/putidaredoxin family.</text>
</comment>
<dbReference type="EMBL" id="DS114502">
    <property type="protein sequence ID" value="EAX87148.1"/>
    <property type="molecule type" value="Genomic_DNA"/>
</dbReference>
<protein>
    <submittedName>
        <fullName evidence="8">Ferredoxin 7</fullName>
    </submittedName>
</protein>
<evidence type="ECO:0000256" key="3">
    <source>
        <dbReference type="ARBA" id="ARBA00022723"/>
    </source>
</evidence>
<dbReference type="InterPro" id="IPR036010">
    <property type="entry name" value="2Fe-2S_ferredoxin-like_sf"/>
</dbReference>